<dbReference type="GO" id="GO:0015627">
    <property type="term" value="C:type II protein secretion system complex"/>
    <property type="evidence" value="ECO:0007669"/>
    <property type="project" value="TreeGrafter"/>
</dbReference>
<dbReference type="Proteomes" id="UP000198824">
    <property type="component" value="Unassembled WGS sequence"/>
</dbReference>
<protein>
    <submittedName>
        <fullName evidence="6">Pilus assembly protein CpaC</fullName>
    </submittedName>
</protein>
<gene>
    <name evidence="6" type="ORF">SAMN05192580_0884</name>
</gene>
<dbReference type="PRINTS" id="PR01032">
    <property type="entry name" value="PHAGEIV"/>
</dbReference>
<comment type="similarity">
    <text evidence="1">Belongs to the bacterial secretin family.</text>
</comment>
<feature type="compositionally biased region" description="Low complexity" evidence="2">
    <location>
        <begin position="530"/>
        <end position="545"/>
    </location>
</feature>
<evidence type="ECO:0000256" key="2">
    <source>
        <dbReference type="SAM" id="MobiDB-lite"/>
    </source>
</evidence>
<dbReference type="PRINTS" id="PR00811">
    <property type="entry name" value="BCTERIALGSPD"/>
</dbReference>
<evidence type="ECO:0000259" key="4">
    <source>
        <dbReference type="Pfam" id="PF00263"/>
    </source>
</evidence>
<proteinExistence type="inferred from homology"/>
<evidence type="ECO:0000313" key="7">
    <source>
        <dbReference type="Proteomes" id="UP000198824"/>
    </source>
</evidence>
<dbReference type="GO" id="GO:0009306">
    <property type="term" value="P:protein secretion"/>
    <property type="evidence" value="ECO:0007669"/>
    <property type="project" value="InterPro"/>
</dbReference>
<dbReference type="RefSeq" id="WP_207544526.1">
    <property type="nucleotide sequence ID" value="NZ_FOZG01000001.1"/>
</dbReference>
<evidence type="ECO:0000256" key="3">
    <source>
        <dbReference type="SAM" id="SignalP"/>
    </source>
</evidence>
<dbReference type="Pfam" id="PF00263">
    <property type="entry name" value="Secretin"/>
    <property type="match status" value="1"/>
</dbReference>
<sequence>MRLTNVSGSVAAHSALGTALAAALAAGLAMAPAEPALAAPVKRSTASTPARPRALPAPQETVTLSIGRGQLVNLPGTMTDLFVANEGVADVQVKSNRQLYVFGKGAGETTVYATDRAGSVVWSATVRVGQNIASVGSMLKLAMPEATITATPMNGVVLLTGTVASPDDVAEATRLAQAFVGEGVQVVSRLKSATPLQVNLQVKIAEVSRDFVKQVGANLLSRDTTGGFLFGIAQGRNFGSIANRSVAGFPTLDASASFGLPAGSLSLPFNPATNSFILPNSGAEYNLSNLGQGAGRTNIALAGKLLGLDLATVIDLAENNGLVTTLANPNLTALSGETASFLAGGEIPIPQSQGLGAVSVEYKQYGVSLAFTPFVLSDGRISLRVRPEVSQLTTAGSVTLNGFTIPGLSTRRAETTVELGSGQSFMIGGLLSNAHNNSIDKAPGLGDLPIIGALFRSNSFRRQETELVIVVTPYLVKPVDASAIKLPTDGYKAATDAQRILLGQSNDGRTGEQRPVPTMAPPVTQRADGAPTTATPPAASAPSAARPQGEAPAPGFSF</sequence>
<dbReference type="InterPro" id="IPR004846">
    <property type="entry name" value="T2SS/T3SS_dom"/>
</dbReference>
<feature type="domain" description="Type II/III secretion system secretin-like" evidence="4">
    <location>
        <begin position="317"/>
        <end position="477"/>
    </location>
</feature>
<feature type="domain" description="Pilus formation protein N-terminal" evidence="5">
    <location>
        <begin position="59"/>
        <end position="128"/>
    </location>
</feature>
<feature type="signal peptide" evidence="3">
    <location>
        <begin position="1"/>
        <end position="38"/>
    </location>
</feature>
<evidence type="ECO:0000256" key="1">
    <source>
        <dbReference type="RuleBase" id="RU004003"/>
    </source>
</evidence>
<dbReference type="InterPro" id="IPR050810">
    <property type="entry name" value="Bact_Secretion_Sys_Channel"/>
</dbReference>
<feature type="chain" id="PRO_5011567560" evidence="3">
    <location>
        <begin position="39"/>
        <end position="558"/>
    </location>
</feature>
<dbReference type="Pfam" id="PF13629">
    <property type="entry name" value="T2SS-T3SS_pil_N"/>
    <property type="match status" value="1"/>
</dbReference>
<evidence type="ECO:0000313" key="6">
    <source>
        <dbReference type="EMBL" id="SFR82522.1"/>
    </source>
</evidence>
<dbReference type="STRING" id="1166337.SAMN05192580_0884"/>
<dbReference type="AlphaFoldDB" id="A0A1I6JU85"/>
<dbReference type="EMBL" id="FOZG01000001">
    <property type="protein sequence ID" value="SFR82522.1"/>
    <property type="molecule type" value="Genomic_DNA"/>
</dbReference>
<keyword evidence="7" id="KW-1185">Reference proteome</keyword>
<keyword evidence="3" id="KW-0732">Signal</keyword>
<evidence type="ECO:0000259" key="5">
    <source>
        <dbReference type="Pfam" id="PF13629"/>
    </source>
</evidence>
<accession>A0A1I6JU85</accession>
<dbReference type="PANTHER" id="PTHR30332:SF17">
    <property type="entry name" value="TYPE IV PILIATION SYSTEM PROTEIN DR_0774-RELATED"/>
    <property type="match status" value="1"/>
</dbReference>
<dbReference type="InterPro" id="IPR032789">
    <property type="entry name" value="T2SS-T3SS_pil_N"/>
</dbReference>
<feature type="region of interest" description="Disordered" evidence="2">
    <location>
        <begin position="504"/>
        <end position="558"/>
    </location>
</feature>
<organism evidence="6 7">
    <name type="scientific">Sphingomonas jatrophae</name>
    <dbReference type="NCBI Taxonomy" id="1166337"/>
    <lineage>
        <taxon>Bacteria</taxon>
        <taxon>Pseudomonadati</taxon>
        <taxon>Pseudomonadota</taxon>
        <taxon>Alphaproteobacteria</taxon>
        <taxon>Sphingomonadales</taxon>
        <taxon>Sphingomonadaceae</taxon>
        <taxon>Sphingomonas</taxon>
    </lineage>
</organism>
<name>A0A1I6JU85_9SPHN</name>
<dbReference type="InterPro" id="IPR001775">
    <property type="entry name" value="GspD/PilQ"/>
</dbReference>
<reference evidence="6 7" key="1">
    <citation type="submission" date="2016-10" db="EMBL/GenBank/DDBJ databases">
        <authorList>
            <person name="de Groot N.N."/>
        </authorList>
    </citation>
    <scope>NUCLEOTIDE SEQUENCE [LARGE SCALE GENOMIC DNA]</scope>
    <source>
        <strain evidence="6 7">S5-249</strain>
    </source>
</reference>
<dbReference type="PANTHER" id="PTHR30332">
    <property type="entry name" value="PROBABLE GENERAL SECRETION PATHWAY PROTEIN D"/>
    <property type="match status" value="1"/>
</dbReference>